<evidence type="ECO:0000256" key="2">
    <source>
        <dbReference type="SAM" id="Phobius"/>
    </source>
</evidence>
<keyword evidence="2" id="KW-0812">Transmembrane</keyword>
<evidence type="ECO:0000256" key="1">
    <source>
        <dbReference type="SAM" id="MobiDB-lite"/>
    </source>
</evidence>
<proteinExistence type="predicted"/>
<protein>
    <recommendedName>
        <fullName evidence="5">Tricarballylate utilization protein B</fullName>
    </recommendedName>
</protein>
<keyword evidence="2" id="KW-1133">Transmembrane helix</keyword>
<accession>A0A512H3U5</accession>
<evidence type="ECO:0000313" key="3">
    <source>
        <dbReference type="EMBL" id="GEO80103.1"/>
    </source>
</evidence>
<organism evidence="3 4">
    <name type="scientific">Pararhodospirillum oryzae</name>
    <dbReference type="NCBI Taxonomy" id="478448"/>
    <lineage>
        <taxon>Bacteria</taxon>
        <taxon>Pseudomonadati</taxon>
        <taxon>Pseudomonadota</taxon>
        <taxon>Alphaproteobacteria</taxon>
        <taxon>Rhodospirillales</taxon>
        <taxon>Rhodospirillaceae</taxon>
        <taxon>Pararhodospirillum</taxon>
    </lineage>
</organism>
<feature type="transmembrane region" description="Helical" evidence="2">
    <location>
        <begin position="252"/>
        <end position="270"/>
    </location>
</feature>
<dbReference type="InterPro" id="IPR036197">
    <property type="entry name" value="NarG-like_sf"/>
</dbReference>
<feature type="transmembrane region" description="Helical" evidence="2">
    <location>
        <begin position="282"/>
        <end position="306"/>
    </location>
</feature>
<dbReference type="InterPro" id="IPR012830">
    <property type="entry name" value="Citrate_utilization_prot_B"/>
</dbReference>
<gene>
    <name evidence="3" type="ORF">ROR02_02340</name>
</gene>
<feature type="compositionally biased region" description="Pro residues" evidence="1">
    <location>
        <begin position="21"/>
        <end position="30"/>
    </location>
</feature>
<keyword evidence="4" id="KW-1185">Reference proteome</keyword>
<evidence type="ECO:0008006" key="5">
    <source>
        <dbReference type="Google" id="ProtNLM"/>
    </source>
</evidence>
<sequence length="394" mass="41817">MSASSEPPLGPSRAALRQQLPRPPAPPAPDPLMDEARRVLTVCNVCAYCTGYCETFRAARRCPRLTDADIYYLAVLCHNCRSCWYACQYAPPNTFGLNVPAVLARVRQRAYRTFAWPPGLGGRGVGDGVPGVVAVLIAVLAILVVPGLVLLGVPPTQLFGLHLGPGAFYEVISLETMTALGGITLGLGALSLLISTWRFWHAISAGRRGSRLRAWPRALREAFALPNLLGGGPGCTDRDSRPSGLRRRFHQALVGGVGLCLASTLAASMYHHVFGWVAPYSWLSLPVLLGTAGGVLILVAAAALFVRRQGADPAPTARETLVDDTAFLGLLSAVAASGLALLLARATSAMGLMLALHLGTVAGLFLTLALGKFRHAPFRLAALLRASLERPHDR</sequence>
<reference evidence="3 4" key="1">
    <citation type="submission" date="2019-07" db="EMBL/GenBank/DDBJ databases">
        <title>Whole genome shotgun sequence of Rhodospirillum oryzae NBRC 107573.</title>
        <authorList>
            <person name="Hosoyama A."/>
            <person name="Uohara A."/>
            <person name="Ohji S."/>
            <person name="Ichikawa N."/>
        </authorList>
    </citation>
    <scope>NUCLEOTIDE SEQUENCE [LARGE SCALE GENOMIC DNA]</scope>
    <source>
        <strain evidence="3 4">NBRC 107573</strain>
    </source>
</reference>
<dbReference type="Proteomes" id="UP000321567">
    <property type="component" value="Unassembled WGS sequence"/>
</dbReference>
<feature type="region of interest" description="Disordered" evidence="1">
    <location>
        <begin position="1"/>
        <end position="31"/>
    </location>
</feature>
<name>A0A512H3U5_9PROT</name>
<feature type="transmembrane region" description="Helical" evidence="2">
    <location>
        <begin position="132"/>
        <end position="153"/>
    </location>
</feature>
<feature type="transmembrane region" description="Helical" evidence="2">
    <location>
        <begin position="179"/>
        <end position="200"/>
    </location>
</feature>
<dbReference type="RefSeq" id="WP_246135340.1">
    <property type="nucleotide sequence ID" value="NZ_BJZO01000004.1"/>
</dbReference>
<dbReference type="EMBL" id="BJZO01000004">
    <property type="protein sequence ID" value="GEO80103.1"/>
    <property type="molecule type" value="Genomic_DNA"/>
</dbReference>
<evidence type="ECO:0000313" key="4">
    <source>
        <dbReference type="Proteomes" id="UP000321567"/>
    </source>
</evidence>
<dbReference type="NCBIfam" id="TIGR02484">
    <property type="entry name" value="CitB"/>
    <property type="match status" value="1"/>
</dbReference>
<feature type="transmembrane region" description="Helical" evidence="2">
    <location>
        <begin position="350"/>
        <end position="370"/>
    </location>
</feature>
<dbReference type="SUPFAM" id="SSF103501">
    <property type="entry name" value="Respiratory nitrate reductase 1 gamma chain"/>
    <property type="match status" value="1"/>
</dbReference>
<dbReference type="AlphaFoldDB" id="A0A512H3U5"/>
<feature type="transmembrane region" description="Helical" evidence="2">
    <location>
        <begin position="326"/>
        <end position="344"/>
    </location>
</feature>
<keyword evidence="2" id="KW-0472">Membrane</keyword>
<comment type="caution">
    <text evidence="3">The sequence shown here is derived from an EMBL/GenBank/DDBJ whole genome shotgun (WGS) entry which is preliminary data.</text>
</comment>